<evidence type="ECO:0000313" key="2">
    <source>
        <dbReference type="Proteomes" id="UP000010472"/>
    </source>
</evidence>
<dbReference type="RefSeq" id="WP_015180030.1">
    <property type="nucleotide sequence ID" value="NC_019735.1"/>
</dbReference>
<name>K9W861_9CYAN</name>
<evidence type="ECO:0000313" key="1">
    <source>
        <dbReference type="EMBL" id="AFZ15650.1"/>
    </source>
</evidence>
<organism evidence="1 2">
    <name type="scientific">Crinalium epipsammum PCC 9333</name>
    <dbReference type="NCBI Taxonomy" id="1173022"/>
    <lineage>
        <taxon>Bacteria</taxon>
        <taxon>Bacillati</taxon>
        <taxon>Cyanobacteriota</taxon>
        <taxon>Cyanophyceae</taxon>
        <taxon>Gomontiellales</taxon>
        <taxon>Gomontiellaceae</taxon>
        <taxon>Crinalium</taxon>
    </lineage>
</organism>
<dbReference type="HOGENOM" id="CLU_170170_0_0_3"/>
<sequence>MTETTTQPENNYIPQEDVEIDPVTAYCNWVLGKPFKDSIAKLDKAGVIAYVNHITSSLTSVQEPAKSFWKGYKAGILGTEKLADDEIFAIGYDAALGIVKPPLPKRKPKNVTSTT</sequence>
<dbReference type="EMBL" id="CP003624">
    <property type="protein sequence ID" value="AFZ15650.1"/>
    <property type="molecule type" value="Genomic_DNA"/>
</dbReference>
<keyword evidence="1" id="KW-0614">Plasmid</keyword>
<protein>
    <submittedName>
        <fullName evidence="1">Uncharacterized protein</fullName>
    </submittedName>
</protein>
<dbReference type="AlphaFoldDB" id="K9W861"/>
<reference evidence="1 2" key="1">
    <citation type="submission" date="2012-06" db="EMBL/GenBank/DDBJ databases">
        <title>Finished plasmid 4 of genome of Crinalium epipsammum PCC 9333.</title>
        <authorList>
            <consortium name="US DOE Joint Genome Institute"/>
            <person name="Gugger M."/>
            <person name="Coursin T."/>
            <person name="Rippka R."/>
            <person name="Tandeau De Marsac N."/>
            <person name="Huntemann M."/>
            <person name="Wei C.-L."/>
            <person name="Han J."/>
            <person name="Detter J.C."/>
            <person name="Han C."/>
            <person name="Tapia R."/>
            <person name="Davenport K."/>
            <person name="Daligault H."/>
            <person name="Erkkila T."/>
            <person name="Gu W."/>
            <person name="Munk A.C.C."/>
            <person name="Teshima H."/>
            <person name="Xu Y."/>
            <person name="Chain P."/>
            <person name="Chen A."/>
            <person name="Krypides N."/>
            <person name="Mavromatis K."/>
            <person name="Markowitz V."/>
            <person name="Szeto E."/>
            <person name="Ivanova N."/>
            <person name="Mikhailova N."/>
            <person name="Ovchinnikova G."/>
            <person name="Pagani I."/>
            <person name="Pati A."/>
            <person name="Goodwin L."/>
            <person name="Peters L."/>
            <person name="Pitluck S."/>
            <person name="Woyke T."/>
            <person name="Kerfeld C."/>
        </authorList>
    </citation>
    <scope>NUCLEOTIDE SEQUENCE [LARGE SCALE GENOMIC DNA]</scope>
    <source>
        <strain evidence="1 2">PCC 9333</strain>
        <plasmid evidence="2">Plasmid pCRI9333.04</plasmid>
    </source>
</reference>
<geneLocation type="plasmid" evidence="1 2">
    <name>pCRI9333.04</name>
</geneLocation>
<proteinExistence type="predicted"/>
<keyword evidence="2" id="KW-1185">Reference proteome</keyword>
<gene>
    <name evidence="1" type="ORF">Cri9333_4887</name>
</gene>
<dbReference type="Proteomes" id="UP000010472">
    <property type="component" value="Plasmid pCRI9333.04"/>
</dbReference>
<dbReference type="KEGG" id="cep:Cri9333_4887"/>
<accession>K9W861</accession>